<evidence type="ECO:0000259" key="9">
    <source>
        <dbReference type="PROSITE" id="PS50109"/>
    </source>
</evidence>
<dbReference type="GO" id="GO:0005886">
    <property type="term" value="C:plasma membrane"/>
    <property type="evidence" value="ECO:0007669"/>
    <property type="project" value="TreeGrafter"/>
</dbReference>
<evidence type="ECO:0000313" key="10">
    <source>
        <dbReference type="EMBL" id="ABC28253.1"/>
    </source>
</evidence>
<dbReference type="InterPro" id="IPR036890">
    <property type="entry name" value="HATPase_C_sf"/>
</dbReference>
<feature type="domain" description="Histidine kinase" evidence="9">
    <location>
        <begin position="244"/>
        <end position="446"/>
    </location>
</feature>
<dbReference type="SUPFAM" id="SSF55874">
    <property type="entry name" value="ATPase domain of HSP90 chaperone/DNA topoisomerase II/histidine kinase"/>
    <property type="match status" value="1"/>
</dbReference>
<dbReference type="STRING" id="349521.HCH_01390"/>
<dbReference type="PANTHER" id="PTHR44936:SF10">
    <property type="entry name" value="SENSOR PROTEIN RSTB"/>
    <property type="match status" value="1"/>
</dbReference>
<evidence type="ECO:0000256" key="1">
    <source>
        <dbReference type="ARBA" id="ARBA00000085"/>
    </source>
</evidence>
<dbReference type="AlphaFoldDB" id="Q2SM71"/>
<feature type="transmembrane region" description="Helical" evidence="8">
    <location>
        <begin position="105"/>
        <end position="124"/>
    </location>
</feature>
<sequence length="472" mass="51477">MCGKMSHRARTASLVVSCPQLRGLIDMNTTQYLAWLAAPLQRDSLRYLAYYLIMQSISLLALLALFSGHWRLELPSRLPWAVMPAQLAITALTCLASVRIRELTTGRYLAVLLASTLLLGWFLHDTGGHTNPFISLLLMPVAMGAALLGWQSSLILAAVCVSIYFALTQDFVALTSSRPDGLQNFMRLHLAGMWLTFLLSVALLLIVVAPLTLAIRKQREQIAAQREQMLRDERLVATAIFAAGAAHKLGAPLGTLALLVDDLRQDIVDDQAQEDLRAMATQIDLCKQTLSSMMRQAEDIRTGVVRSETLQGFVQRLREEFSLLHPAGSLRLAKIENPDAEVRSEEMLDMAILNLLDNAAKASAEDPVLDARLSDGELLLRIHDKGPGLPALVRQNLGKSFVSMREGGNGLGLFLSHSTIERLGGSLSLIDAADGTITEILLPMPQGARCDGENATLSQGNPNGDYAATTHR</sequence>
<dbReference type="GO" id="GO:0000155">
    <property type="term" value="F:phosphorelay sensor kinase activity"/>
    <property type="evidence" value="ECO:0007669"/>
    <property type="project" value="TreeGrafter"/>
</dbReference>
<evidence type="ECO:0000256" key="4">
    <source>
        <dbReference type="ARBA" id="ARBA00022741"/>
    </source>
</evidence>
<dbReference type="Pfam" id="PF02518">
    <property type="entry name" value="HATPase_c"/>
    <property type="match status" value="1"/>
</dbReference>
<name>Q2SM71_HAHCH</name>
<reference evidence="10 11" key="1">
    <citation type="journal article" date="2005" name="Nucleic Acids Res.">
        <title>Genomic blueprint of Hahella chejuensis, a marine microbe producing an algicidal agent.</title>
        <authorList>
            <person name="Jeong H."/>
            <person name="Yim J.H."/>
            <person name="Lee C."/>
            <person name="Choi S.-H."/>
            <person name="Park Y.K."/>
            <person name="Yoon S.H."/>
            <person name="Hur C.-G."/>
            <person name="Kang H.-Y."/>
            <person name="Kim D."/>
            <person name="Lee H.H."/>
            <person name="Park K.H."/>
            <person name="Park S.-H."/>
            <person name="Park H.-S."/>
            <person name="Lee H.K."/>
            <person name="Oh T.K."/>
            <person name="Kim J.F."/>
        </authorList>
    </citation>
    <scope>NUCLEOTIDE SEQUENCE [LARGE SCALE GENOMIC DNA]</scope>
    <source>
        <strain evidence="10 11">KCTC 2396</strain>
    </source>
</reference>
<feature type="transmembrane region" description="Helical" evidence="8">
    <location>
        <begin position="194"/>
        <end position="215"/>
    </location>
</feature>
<dbReference type="GO" id="GO:0005524">
    <property type="term" value="F:ATP binding"/>
    <property type="evidence" value="ECO:0007669"/>
    <property type="project" value="UniProtKB-KW"/>
</dbReference>
<dbReference type="EMBL" id="CP000155">
    <property type="protein sequence ID" value="ABC28253.1"/>
    <property type="molecule type" value="Genomic_DNA"/>
</dbReference>
<dbReference type="Gene3D" id="1.10.287.130">
    <property type="match status" value="1"/>
</dbReference>
<evidence type="ECO:0000256" key="8">
    <source>
        <dbReference type="SAM" id="Phobius"/>
    </source>
</evidence>
<dbReference type="CDD" id="cd00075">
    <property type="entry name" value="HATPase"/>
    <property type="match status" value="1"/>
</dbReference>
<dbReference type="PANTHER" id="PTHR44936">
    <property type="entry name" value="SENSOR PROTEIN CREC"/>
    <property type="match status" value="1"/>
</dbReference>
<dbReference type="SMART" id="SM00387">
    <property type="entry name" value="HATPase_c"/>
    <property type="match status" value="1"/>
</dbReference>
<protein>
    <recommendedName>
        <fullName evidence="2">histidine kinase</fullName>
        <ecNumber evidence="2">2.7.13.3</ecNumber>
    </recommendedName>
</protein>
<feature type="transmembrane region" description="Helical" evidence="8">
    <location>
        <begin position="78"/>
        <end position="98"/>
    </location>
</feature>
<feature type="transmembrane region" description="Helical" evidence="8">
    <location>
        <begin position="130"/>
        <end position="148"/>
    </location>
</feature>
<comment type="catalytic activity">
    <reaction evidence="1">
        <text>ATP + protein L-histidine = ADP + protein N-phospho-L-histidine.</text>
        <dbReference type="EC" id="2.7.13.3"/>
    </reaction>
</comment>
<dbReference type="HOGENOM" id="CLU_046130_1_1_6"/>
<gene>
    <name evidence="10" type="ordered locus">HCH_01390</name>
</gene>
<evidence type="ECO:0000256" key="6">
    <source>
        <dbReference type="ARBA" id="ARBA00022840"/>
    </source>
</evidence>
<evidence type="ECO:0000256" key="2">
    <source>
        <dbReference type="ARBA" id="ARBA00012438"/>
    </source>
</evidence>
<dbReference type="Proteomes" id="UP000000238">
    <property type="component" value="Chromosome"/>
</dbReference>
<dbReference type="PROSITE" id="PS50109">
    <property type="entry name" value="HIS_KIN"/>
    <property type="match status" value="1"/>
</dbReference>
<proteinExistence type="predicted"/>
<feature type="transmembrane region" description="Helical" evidence="8">
    <location>
        <begin position="235"/>
        <end position="260"/>
    </location>
</feature>
<evidence type="ECO:0000313" key="11">
    <source>
        <dbReference type="Proteomes" id="UP000000238"/>
    </source>
</evidence>
<evidence type="ECO:0000256" key="5">
    <source>
        <dbReference type="ARBA" id="ARBA00022777"/>
    </source>
</evidence>
<dbReference type="Gene3D" id="3.30.565.10">
    <property type="entry name" value="Histidine kinase-like ATPase, C-terminal domain"/>
    <property type="match status" value="1"/>
</dbReference>
<dbReference type="InterPro" id="IPR005467">
    <property type="entry name" value="His_kinase_dom"/>
</dbReference>
<dbReference type="PRINTS" id="PR00344">
    <property type="entry name" value="BCTRLSENSOR"/>
</dbReference>
<dbReference type="InterPro" id="IPR003594">
    <property type="entry name" value="HATPase_dom"/>
</dbReference>
<keyword evidence="5 10" id="KW-0418">Kinase</keyword>
<accession>Q2SM71</accession>
<dbReference type="InterPro" id="IPR050980">
    <property type="entry name" value="2C_sensor_his_kinase"/>
</dbReference>
<dbReference type="InterPro" id="IPR004358">
    <property type="entry name" value="Sig_transdc_His_kin-like_C"/>
</dbReference>
<keyword evidence="8" id="KW-1133">Transmembrane helix</keyword>
<keyword evidence="6" id="KW-0067">ATP-binding</keyword>
<feature type="region of interest" description="Disordered" evidence="7">
    <location>
        <begin position="451"/>
        <end position="472"/>
    </location>
</feature>
<dbReference type="KEGG" id="hch:HCH_01390"/>
<evidence type="ECO:0000256" key="7">
    <source>
        <dbReference type="SAM" id="MobiDB-lite"/>
    </source>
</evidence>
<feature type="transmembrane region" description="Helical" evidence="8">
    <location>
        <begin position="48"/>
        <end position="66"/>
    </location>
</feature>
<dbReference type="EC" id="2.7.13.3" evidence="2"/>
<evidence type="ECO:0000256" key="3">
    <source>
        <dbReference type="ARBA" id="ARBA00022679"/>
    </source>
</evidence>
<keyword evidence="11" id="KW-1185">Reference proteome</keyword>
<keyword evidence="3" id="KW-0808">Transferase</keyword>
<keyword evidence="8" id="KW-0812">Transmembrane</keyword>
<keyword evidence="4" id="KW-0547">Nucleotide-binding</keyword>
<feature type="transmembrane region" description="Helical" evidence="8">
    <location>
        <begin position="155"/>
        <end position="174"/>
    </location>
</feature>
<keyword evidence="8" id="KW-0472">Membrane</keyword>
<organism evidence="10 11">
    <name type="scientific">Hahella chejuensis (strain KCTC 2396)</name>
    <dbReference type="NCBI Taxonomy" id="349521"/>
    <lineage>
        <taxon>Bacteria</taxon>
        <taxon>Pseudomonadati</taxon>
        <taxon>Pseudomonadota</taxon>
        <taxon>Gammaproteobacteria</taxon>
        <taxon>Oceanospirillales</taxon>
        <taxon>Hahellaceae</taxon>
        <taxon>Hahella</taxon>
    </lineage>
</organism>
<dbReference type="eggNOG" id="COG4191">
    <property type="taxonomic scope" value="Bacteria"/>
</dbReference>